<protein>
    <submittedName>
        <fullName evidence="9">(Fe-S)-binding protein</fullName>
    </submittedName>
</protein>
<dbReference type="InterPro" id="IPR036922">
    <property type="entry name" value="Rieske_2Fe-2S_sf"/>
</dbReference>
<dbReference type="PANTHER" id="PTHR10134">
    <property type="entry name" value="CYTOCHROME B-C1 COMPLEX SUBUNIT RIESKE, MITOCHONDRIAL"/>
    <property type="match status" value="1"/>
</dbReference>
<dbReference type="Gene3D" id="2.102.10.10">
    <property type="entry name" value="Rieske [2Fe-2S] iron-sulphur domain"/>
    <property type="match status" value="1"/>
</dbReference>
<keyword evidence="5" id="KW-1015">Disulfide bond</keyword>
<dbReference type="PROSITE" id="PS51257">
    <property type="entry name" value="PROKAR_LIPOPROTEIN"/>
    <property type="match status" value="1"/>
</dbReference>
<dbReference type="PROSITE" id="PS51296">
    <property type="entry name" value="RIESKE"/>
    <property type="match status" value="1"/>
</dbReference>
<keyword evidence="2" id="KW-0479">Metal-binding</keyword>
<keyword evidence="3" id="KW-0408">Iron</keyword>
<dbReference type="InterPro" id="IPR014349">
    <property type="entry name" value="Rieske_Fe-S_prot"/>
</dbReference>
<comment type="cofactor">
    <cofactor evidence="6">
        <name>[2Fe-2S] cluster</name>
        <dbReference type="ChEBI" id="CHEBI:190135"/>
    </cofactor>
</comment>
<dbReference type="GO" id="GO:0046872">
    <property type="term" value="F:metal ion binding"/>
    <property type="evidence" value="ECO:0007669"/>
    <property type="project" value="UniProtKB-KW"/>
</dbReference>
<evidence type="ECO:0000259" key="8">
    <source>
        <dbReference type="PROSITE" id="PS51296"/>
    </source>
</evidence>
<comment type="caution">
    <text evidence="9">The sequence shown here is derived from an EMBL/GenBank/DDBJ whole genome shotgun (WGS) entry which is preliminary data.</text>
</comment>
<dbReference type="RefSeq" id="WP_176063983.1">
    <property type="nucleotide sequence ID" value="NZ_BJTG01000003.1"/>
</dbReference>
<keyword evidence="10" id="KW-1185">Reference proteome</keyword>
<evidence type="ECO:0000256" key="6">
    <source>
        <dbReference type="ARBA" id="ARBA00034078"/>
    </source>
</evidence>
<keyword evidence="7" id="KW-0732">Signal</keyword>
<evidence type="ECO:0000256" key="4">
    <source>
        <dbReference type="ARBA" id="ARBA00023014"/>
    </source>
</evidence>
<evidence type="ECO:0000256" key="5">
    <source>
        <dbReference type="ARBA" id="ARBA00023157"/>
    </source>
</evidence>
<evidence type="ECO:0000256" key="7">
    <source>
        <dbReference type="SAM" id="SignalP"/>
    </source>
</evidence>
<dbReference type="SUPFAM" id="SSF50022">
    <property type="entry name" value="ISP domain"/>
    <property type="match status" value="1"/>
</dbReference>
<sequence length="154" mass="15230">MSCTRRAFLRCAAGGGVAAAAAALGGCAPGIDPAPLVEVPAAAGGRLTLAVASYPQLDRPDGAVRAHGPGIEPPILLVRTPAGGFAALSSVCTHKACPLGTEGFEIVCPCHASRFDQAGHVTNPPALLPLPTFPASYDPATGVLTVELTAAAGP</sequence>
<dbReference type="GO" id="GO:0016020">
    <property type="term" value="C:membrane"/>
    <property type="evidence" value="ECO:0007669"/>
    <property type="project" value="InterPro"/>
</dbReference>
<proteinExistence type="predicted"/>
<evidence type="ECO:0000256" key="2">
    <source>
        <dbReference type="ARBA" id="ARBA00022723"/>
    </source>
</evidence>
<gene>
    <name evidence="9" type="ORF">AMYX_12040</name>
</gene>
<dbReference type="InterPro" id="IPR006311">
    <property type="entry name" value="TAT_signal"/>
</dbReference>
<keyword evidence="4" id="KW-0411">Iron-sulfur</keyword>
<keyword evidence="1" id="KW-0001">2Fe-2S</keyword>
<dbReference type="AlphaFoldDB" id="A0A7I9VJC7"/>
<accession>A0A7I9VJC7</accession>
<dbReference type="PROSITE" id="PS51318">
    <property type="entry name" value="TAT"/>
    <property type="match status" value="1"/>
</dbReference>
<dbReference type="Pfam" id="PF00355">
    <property type="entry name" value="Rieske"/>
    <property type="match status" value="1"/>
</dbReference>
<reference evidence="10" key="1">
    <citation type="journal article" date="2020" name="Appl. Environ. Microbiol.">
        <title>Diazotrophic Anaeromyxobacter Isolates from Soils.</title>
        <authorList>
            <person name="Masuda Y."/>
            <person name="Yamanaka H."/>
            <person name="Xu Z.X."/>
            <person name="Shiratori Y."/>
            <person name="Aono T."/>
            <person name="Amachi S."/>
            <person name="Senoo K."/>
            <person name="Itoh H."/>
        </authorList>
    </citation>
    <scope>NUCLEOTIDE SEQUENCE [LARGE SCALE GENOMIC DNA]</scope>
    <source>
        <strain evidence="10">R267</strain>
    </source>
</reference>
<feature type="domain" description="Rieske" evidence="8">
    <location>
        <begin position="72"/>
        <end position="144"/>
    </location>
</feature>
<dbReference type="InterPro" id="IPR017941">
    <property type="entry name" value="Rieske_2Fe-2S"/>
</dbReference>
<feature type="chain" id="PRO_5029867740" evidence="7">
    <location>
        <begin position="23"/>
        <end position="154"/>
    </location>
</feature>
<organism evidence="9 10">
    <name type="scientific">Anaeromyxobacter diazotrophicus</name>
    <dbReference type="NCBI Taxonomy" id="2590199"/>
    <lineage>
        <taxon>Bacteria</taxon>
        <taxon>Pseudomonadati</taxon>
        <taxon>Myxococcota</taxon>
        <taxon>Myxococcia</taxon>
        <taxon>Myxococcales</taxon>
        <taxon>Cystobacterineae</taxon>
        <taxon>Anaeromyxobacteraceae</taxon>
        <taxon>Anaeromyxobacter</taxon>
    </lineage>
</organism>
<dbReference type="EMBL" id="BJTG01000003">
    <property type="protein sequence ID" value="GEJ56463.1"/>
    <property type="molecule type" value="Genomic_DNA"/>
</dbReference>
<evidence type="ECO:0000313" key="10">
    <source>
        <dbReference type="Proteomes" id="UP000503640"/>
    </source>
</evidence>
<dbReference type="InterPro" id="IPR005805">
    <property type="entry name" value="Rieske_Fe-S_prot_C"/>
</dbReference>
<dbReference type="PRINTS" id="PR00162">
    <property type="entry name" value="RIESKE"/>
</dbReference>
<evidence type="ECO:0000256" key="3">
    <source>
        <dbReference type="ARBA" id="ARBA00023004"/>
    </source>
</evidence>
<dbReference type="CDD" id="cd03467">
    <property type="entry name" value="Rieske"/>
    <property type="match status" value="1"/>
</dbReference>
<feature type="signal peptide" evidence="7">
    <location>
        <begin position="1"/>
        <end position="22"/>
    </location>
</feature>
<evidence type="ECO:0000313" key="9">
    <source>
        <dbReference type="EMBL" id="GEJ56463.1"/>
    </source>
</evidence>
<dbReference type="Proteomes" id="UP000503640">
    <property type="component" value="Unassembled WGS sequence"/>
</dbReference>
<name>A0A7I9VJC7_9BACT</name>
<evidence type="ECO:0000256" key="1">
    <source>
        <dbReference type="ARBA" id="ARBA00022714"/>
    </source>
</evidence>
<dbReference type="GO" id="GO:0051537">
    <property type="term" value="F:2 iron, 2 sulfur cluster binding"/>
    <property type="evidence" value="ECO:0007669"/>
    <property type="project" value="UniProtKB-KW"/>
</dbReference>